<feature type="compositionally biased region" description="Basic and acidic residues" evidence="1">
    <location>
        <begin position="85"/>
        <end position="99"/>
    </location>
</feature>
<sequence length="249" mass="28034">MDLQAGSTNELLKFEEVKTPAKMAGVTFVGPFVGTNPALPANRADRHGRNEKPAEQSAGSHSDWFEQLLKKREDLNPKTPTLLHRKSESVSKATRDQEGKVGFTLNNPKPVPKFQSHLSVEDPPLAANCDASVMRDMTTSFGHIKDMMMFLAHRVKWGEYLEDLSEEPDLEKFSVWVTKRVKMLRNITVYPKATDVSQKSKDQPKQAKEPTKPKKKEAETLLMVKEQTCSTEEQTSAEKSNPSKKECAY</sequence>
<proteinExistence type="predicted"/>
<dbReference type="AlphaFoldDB" id="A0A8J2K9B6"/>
<evidence type="ECO:0000256" key="1">
    <source>
        <dbReference type="SAM" id="MobiDB-lite"/>
    </source>
</evidence>
<evidence type="ECO:0000313" key="3">
    <source>
        <dbReference type="Proteomes" id="UP000708208"/>
    </source>
</evidence>
<feature type="non-terminal residue" evidence="2">
    <location>
        <position position="1"/>
    </location>
</feature>
<dbReference type="Proteomes" id="UP000708208">
    <property type="component" value="Unassembled WGS sequence"/>
</dbReference>
<reference evidence="2" key="1">
    <citation type="submission" date="2021-06" db="EMBL/GenBank/DDBJ databases">
        <authorList>
            <person name="Hodson N. C."/>
            <person name="Mongue J. A."/>
            <person name="Jaron S. K."/>
        </authorList>
    </citation>
    <scope>NUCLEOTIDE SEQUENCE</scope>
</reference>
<feature type="region of interest" description="Disordered" evidence="1">
    <location>
        <begin position="75"/>
        <end position="108"/>
    </location>
</feature>
<dbReference type="EMBL" id="CAJVCH010281212">
    <property type="protein sequence ID" value="CAG7784718.1"/>
    <property type="molecule type" value="Genomic_DNA"/>
</dbReference>
<keyword evidence="3" id="KW-1185">Reference proteome</keyword>
<accession>A0A8J2K9B6</accession>
<evidence type="ECO:0000313" key="2">
    <source>
        <dbReference type="EMBL" id="CAG7784718.1"/>
    </source>
</evidence>
<organism evidence="2 3">
    <name type="scientific">Allacma fusca</name>
    <dbReference type="NCBI Taxonomy" id="39272"/>
    <lineage>
        <taxon>Eukaryota</taxon>
        <taxon>Metazoa</taxon>
        <taxon>Ecdysozoa</taxon>
        <taxon>Arthropoda</taxon>
        <taxon>Hexapoda</taxon>
        <taxon>Collembola</taxon>
        <taxon>Symphypleona</taxon>
        <taxon>Sminthuridae</taxon>
        <taxon>Allacma</taxon>
    </lineage>
</organism>
<feature type="compositionally biased region" description="Basic and acidic residues" evidence="1">
    <location>
        <begin position="198"/>
        <end position="219"/>
    </location>
</feature>
<comment type="caution">
    <text evidence="2">The sequence shown here is derived from an EMBL/GenBank/DDBJ whole genome shotgun (WGS) entry which is preliminary data.</text>
</comment>
<name>A0A8J2K9B6_9HEXA</name>
<protein>
    <submittedName>
        <fullName evidence="2">Uncharacterized protein</fullName>
    </submittedName>
</protein>
<feature type="region of interest" description="Disordered" evidence="1">
    <location>
        <begin position="39"/>
        <end position="62"/>
    </location>
</feature>
<gene>
    <name evidence="2" type="ORF">AFUS01_LOCUS23387</name>
</gene>
<feature type="compositionally biased region" description="Basic and acidic residues" evidence="1">
    <location>
        <begin position="43"/>
        <end position="54"/>
    </location>
</feature>
<feature type="compositionally biased region" description="Polar residues" evidence="1">
    <location>
        <begin position="227"/>
        <end position="240"/>
    </location>
</feature>
<feature type="region of interest" description="Disordered" evidence="1">
    <location>
        <begin position="194"/>
        <end position="249"/>
    </location>
</feature>